<dbReference type="HOGENOM" id="CLU_046113_1_2_5"/>
<feature type="transmembrane region" description="Helical" evidence="7">
    <location>
        <begin position="121"/>
        <end position="143"/>
    </location>
</feature>
<feature type="transmembrane region" description="Helical" evidence="7">
    <location>
        <begin position="245"/>
        <end position="266"/>
    </location>
</feature>
<keyword evidence="4 7" id="KW-0812">Transmembrane</keyword>
<dbReference type="SUPFAM" id="SSF161098">
    <property type="entry name" value="MetI-like"/>
    <property type="match status" value="1"/>
</dbReference>
<evidence type="ECO:0000256" key="5">
    <source>
        <dbReference type="ARBA" id="ARBA00022989"/>
    </source>
</evidence>
<dbReference type="CDD" id="cd06261">
    <property type="entry name" value="TM_PBP2"/>
    <property type="match status" value="1"/>
</dbReference>
<feature type="transmembrane region" description="Helical" evidence="7">
    <location>
        <begin position="149"/>
        <end position="171"/>
    </location>
</feature>
<accession>A3VEC5</accession>
<keyword evidence="6 7" id="KW-0472">Membrane</keyword>
<dbReference type="GO" id="GO:0055085">
    <property type="term" value="P:transmembrane transport"/>
    <property type="evidence" value="ECO:0007669"/>
    <property type="project" value="InterPro"/>
</dbReference>
<dbReference type="Proteomes" id="UP000002931">
    <property type="component" value="Unassembled WGS sequence"/>
</dbReference>
<evidence type="ECO:0000256" key="7">
    <source>
        <dbReference type="RuleBase" id="RU363032"/>
    </source>
</evidence>
<reference evidence="9 10" key="1">
    <citation type="journal article" date="2010" name="J. Bacteriol.">
        <title>Genome sequences of Pelagibaca bermudensis HTCC2601T and Maritimibacter alkaliphilus HTCC2654T, the type strains of two marine Roseobacter genera.</title>
        <authorList>
            <person name="Thrash J.C."/>
            <person name="Cho J.C."/>
            <person name="Ferriera S."/>
            <person name="Johnson J."/>
            <person name="Vergin K.L."/>
            <person name="Giovannoni S.J."/>
        </authorList>
    </citation>
    <scope>NUCLEOTIDE SEQUENCE [LARGE SCALE GENOMIC DNA]</scope>
    <source>
        <strain evidence="9 10">HTCC2654</strain>
    </source>
</reference>
<comment type="similarity">
    <text evidence="7">Belongs to the binding-protein-dependent transport system permease family.</text>
</comment>
<gene>
    <name evidence="9" type="ORF">RB2654_09344</name>
</gene>
<feature type="transmembrane region" description="Helical" evidence="7">
    <location>
        <begin position="91"/>
        <end position="114"/>
    </location>
</feature>
<keyword evidence="2 7" id="KW-0813">Transport</keyword>
<feature type="transmembrane region" description="Helical" evidence="7">
    <location>
        <begin position="31"/>
        <end position="55"/>
    </location>
</feature>
<sequence>MVDLSDSNTETARPIHDSTARAAKARTRKRVLLWSSWIGITLLLLVSMEVLNAVAGKLVMPSPVDVVREGVGMTLDGTIPRALGQSLTVLVLGYLLAAVTGIGIGIFLGGLPFAGRVFDPFVNAMNSTPGAAFIPLIIVWFGLYTEAKIVVVWNAALFPILINTAAGIASANRDLTEMAQSFGAGRWSLFWQVMVPDALPSILSGLRIGAAISTVGTVIAELTMAQSGLGGLLVAAGNRFQMDKYFAVVFVLMALGTAITASLRYAERRLGRWRVSMSEDH</sequence>
<dbReference type="GO" id="GO:0005886">
    <property type="term" value="C:plasma membrane"/>
    <property type="evidence" value="ECO:0007669"/>
    <property type="project" value="UniProtKB-SubCell"/>
</dbReference>
<evidence type="ECO:0000256" key="6">
    <source>
        <dbReference type="ARBA" id="ARBA00023136"/>
    </source>
</evidence>
<dbReference type="AlphaFoldDB" id="A3VEC5"/>
<dbReference type="InterPro" id="IPR035906">
    <property type="entry name" value="MetI-like_sf"/>
</dbReference>
<evidence type="ECO:0000313" key="10">
    <source>
        <dbReference type="Proteomes" id="UP000002931"/>
    </source>
</evidence>
<dbReference type="PANTHER" id="PTHR30151">
    <property type="entry name" value="ALKANE SULFONATE ABC TRANSPORTER-RELATED, MEMBRANE SUBUNIT"/>
    <property type="match status" value="1"/>
</dbReference>
<dbReference type="EMBL" id="AAMT01000005">
    <property type="protein sequence ID" value="EAQ13263.1"/>
    <property type="molecule type" value="Genomic_DNA"/>
</dbReference>
<dbReference type="PANTHER" id="PTHR30151:SF0">
    <property type="entry name" value="ABC TRANSPORTER PERMEASE PROTEIN MJ0413-RELATED"/>
    <property type="match status" value="1"/>
</dbReference>
<keyword evidence="10" id="KW-1185">Reference proteome</keyword>
<evidence type="ECO:0000259" key="8">
    <source>
        <dbReference type="PROSITE" id="PS50928"/>
    </source>
</evidence>
<evidence type="ECO:0000256" key="1">
    <source>
        <dbReference type="ARBA" id="ARBA00004651"/>
    </source>
</evidence>
<dbReference type="InterPro" id="IPR000515">
    <property type="entry name" value="MetI-like"/>
</dbReference>
<feature type="domain" description="ABC transmembrane type-1" evidence="8">
    <location>
        <begin position="83"/>
        <end position="261"/>
    </location>
</feature>
<dbReference type="Gene3D" id="1.10.3720.10">
    <property type="entry name" value="MetI-like"/>
    <property type="match status" value="1"/>
</dbReference>
<proteinExistence type="inferred from homology"/>
<keyword evidence="5 7" id="KW-1133">Transmembrane helix</keyword>
<organism evidence="9 10">
    <name type="scientific">Maritimibacter alkaliphilus HTCC2654</name>
    <dbReference type="NCBI Taxonomy" id="314271"/>
    <lineage>
        <taxon>Bacteria</taxon>
        <taxon>Pseudomonadati</taxon>
        <taxon>Pseudomonadota</taxon>
        <taxon>Alphaproteobacteria</taxon>
        <taxon>Rhodobacterales</taxon>
        <taxon>Roseobacteraceae</taxon>
        <taxon>Maritimibacter</taxon>
    </lineage>
</organism>
<evidence type="ECO:0000256" key="2">
    <source>
        <dbReference type="ARBA" id="ARBA00022448"/>
    </source>
</evidence>
<dbReference type="STRING" id="314271.RB2654_09344"/>
<feature type="transmembrane region" description="Helical" evidence="7">
    <location>
        <begin position="206"/>
        <end position="225"/>
    </location>
</feature>
<keyword evidence="3" id="KW-1003">Cell membrane</keyword>
<evidence type="ECO:0000256" key="3">
    <source>
        <dbReference type="ARBA" id="ARBA00022475"/>
    </source>
</evidence>
<evidence type="ECO:0000256" key="4">
    <source>
        <dbReference type="ARBA" id="ARBA00022692"/>
    </source>
</evidence>
<comment type="subcellular location">
    <subcellularLocation>
        <location evidence="1 7">Cell membrane</location>
        <topology evidence="1 7">Multi-pass membrane protein</topology>
    </subcellularLocation>
</comment>
<comment type="caution">
    <text evidence="9">The sequence shown here is derived from an EMBL/GenBank/DDBJ whole genome shotgun (WGS) entry which is preliminary data.</text>
</comment>
<name>A3VEC5_9RHOB</name>
<dbReference type="Pfam" id="PF00528">
    <property type="entry name" value="BPD_transp_1"/>
    <property type="match status" value="1"/>
</dbReference>
<dbReference type="eggNOG" id="COG0600">
    <property type="taxonomic scope" value="Bacteria"/>
</dbReference>
<protein>
    <submittedName>
        <fullName evidence="9">ABC transporter, inner membrane subunit</fullName>
    </submittedName>
</protein>
<dbReference type="PROSITE" id="PS50928">
    <property type="entry name" value="ABC_TM1"/>
    <property type="match status" value="1"/>
</dbReference>
<evidence type="ECO:0000313" key="9">
    <source>
        <dbReference type="EMBL" id="EAQ13263.1"/>
    </source>
</evidence>
<dbReference type="OrthoDB" id="9786495at2"/>
<dbReference type="RefSeq" id="WP_008330811.1">
    <property type="nucleotide sequence ID" value="NZ_CH902578.1"/>
</dbReference>